<comment type="caution">
    <text evidence="9">The sequence shown here is derived from an EMBL/GenBank/DDBJ whole genome shotgun (WGS) entry which is preliminary data.</text>
</comment>
<sequence length="435" mass="49761">MEGFTQNYIYIGCFKDRSKRLLPVGPFKTRNYEMSAKICFHHCKSTNLEYFATEYGNECFCGHGIKIGSKQYKRKAEKDCNKKCKGHVTMKCGGRWRASVYKINRDDHQSTTSIHTPTTPKRDEFVKDAVPIIVVSALAFLLIAAAVLVTIVVCYRGKKSRNSQPIEIQQNVIIAENNDSSVYTEVMSNDIGVSIIKIKEDKDVIKTSHCKTQGVAASIEQDTKYESLSTDRNSIEHIYESDVIHKNQYKSLTHQQELDIHTYASAEHAISQDIKTPSDQKDEVCNKYESLSTNRNTVEHTYESDSINNNRYESLKKPWGLDKHTYAYTEHVMSQNNKTSIYQEDKDCNKYESLSTNRNSADHTYESDSIHTNQYESLTHKQELEDYTYDSLELALHTSTESDVNQYQSLTMPAESDTHLYASNCSIQSRVINAK</sequence>
<organism evidence="9 10">
    <name type="scientific">Mytilus galloprovincialis</name>
    <name type="common">Mediterranean mussel</name>
    <dbReference type="NCBI Taxonomy" id="29158"/>
    <lineage>
        <taxon>Eukaryota</taxon>
        <taxon>Metazoa</taxon>
        <taxon>Spiralia</taxon>
        <taxon>Lophotrochozoa</taxon>
        <taxon>Mollusca</taxon>
        <taxon>Bivalvia</taxon>
        <taxon>Autobranchia</taxon>
        <taxon>Pteriomorphia</taxon>
        <taxon>Mytilida</taxon>
        <taxon>Mytiloidea</taxon>
        <taxon>Mytilidae</taxon>
        <taxon>Mytilinae</taxon>
        <taxon>Mytilus</taxon>
    </lineage>
</organism>
<dbReference type="InterPro" id="IPR051836">
    <property type="entry name" value="Kremen_rcpt"/>
</dbReference>
<dbReference type="Proteomes" id="UP000596742">
    <property type="component" value="Unassembled WGS sequence"/>
</dbReference>
<keyword evidence="5 7" id="KW-0472">Membrane</keyword>
<keyword evidence="2 7" id="KW-0812">Transmembrane</keyword>
<evidence type="ECO:0000256" key="7">
    <source>
        <dbReference type="SAM" id="Phobius"/>
    </source>
</evidence>
<dbReference type="AlphaFoldDB" id="A0A8B6BQC3"/>
<evidence type="ECO:0000313" key="10">
    <source>
        <dbReference type="Proteomes" id="UP000596742"/>
    </source>
</evidence>
<name>A0A8B6BQC3_MYTGA</name>
<evidence type="ECO:0000256" key="6">
    <source>
        <dbReference type="ARBA" id="ARBA00023180"/>
    </source>
</evidence>
<feature type="transmembrane region" description="Helical" evidence="7">
    <location>
        <begin position="129"/>
        <end position="155"/>
    </location>
</feature>
<evidence type="ECO:0000256" key="1">
    <source>
        <dbReference type="ARBA" id="ARBA00004167"/>
    </source>
</evidence>
<evidence type="ECO:0000259" key="8">
    <source>
        <dbReference type="PROSITE" id="PS51212"/>
    </source>
</evidence>
<keyword evidence="3" id="KW-0732">Signal</keyword>
<dbReference type="SMART" id="SM00321">
    <property type="entry name" value="WSC"/>
    <property type="match status" value="1"/>
</dbReference>
<evidence type="ECO:0000256" key="5">
    <source>
        <dbReference type="ARBA" id="ARBA00023136"/>
    </source>
</evidence>
<keyword evidence="6" id="KW-0325">Glycoprotein</keyword>
<evidence type="ECO:0000256" key="4">
    <source>
        <dbReference type="ARBA" id="ARBA00022989"/>
    </source>
</evidence>
<proteinExistence type="predicted"/>
<evidence type="ECO:0000256" key="2">
    <source>
        <dbReference type="ARBA" id="ARBA00022692"/>
    </source>
</evidence>
<keyword evidence="4 7" id="KW-1133">Transmembrane helix</keyword>
<dbReference type="OrthoDB" id="6151979at2759"/>
<evidence type="ECO:0000313" key="9">
    <source>
        <dbReference type="EMBL" id="VDH93599.1"/>
    </source>
</evidence>
<feature type="domain" description="WSC" evidence="8">
    <location>
        <begin position="7"/>
        <end position="104"/>
    </location>
</feature>
<accession>A0A8B6BQC3</accession>
<dbReference type="InterPro" id="IPR002889">
    <property type="entry name" value="WSC_carb-bd"/>
</dbReference>
<reference evidence="9" key="1">
    <citation type="submission" date="2018-11" db="EMBL/GenBank/DDBJ databases">
        <authorList>
            <person name="Alioto T."/>
            <person name="Alioto T."/>
        </authorList>
    </citation>
    <scope>NUCLEOTIDE SEQUENCE</scope>
</reference>
<evidence type="ECO:0000256" key="3">
    <source>
        <dbReference type="ARBA" id="ARBA00022729"/>
    </source>
</evidence>
<dbReference type="Pfam" id="PF01822">
    <property type="entry name" value="WSC"/>
    <property type="match status" value="1"/>
</dbReference>
<dbReference type="PANTHER" id="PTHR24269">
    <property type="entry name" value="KREMEN PROTEIN"/>
    <property type="match status" value="1"/>
</dbReference>
<dbReference type="PANTHER" id="PTHR24269:SF16">
    <property type="entry name" value="PROTEIN SLG1"/>
    <property type="match status" value="1"/>
</dbReference>
<dbReference type="PROSITE" id="PS51212">
    <property type="entry name" value="WSC"/>
    <property type="match status" value="1"/>
</dbReference>
<gene>
    <name evidence="9" type="ORF">MGAL_10B020635</name>
</gene>
<dbReference type="GO" id="GO:0005886">
    <property type="term" value="C:plasma membrane"/>
    <property type="evidence" value="ECO:0007669"/>
    <property type="project" value="TreeGrafter"/>
</dbReference>
<keyword evidence="10" id="KW-1185">Reference proteome</keyword>
<comment type="subcellular location">
    <subcellularLocation>
        <location evidence="1">Membrane</location>
        <topology evidence="1">Single-pass membrane protein</topology>
    </subcellularLocation>
</comment>
<protein>
    <recommendedName>
        <fullName evidence="8">WSC domain-containing protein</fullName>
    </recommendedName>
</protein>
<dbReference type="EMBL" id="UYJE01000474">
    <property type="protein sequence ID" value="VDH93599.1"/>
    <property type="molecule type" value="Genomic_DNA"/>
</dbReference>